<dbReference type="InterPro" id="IPR011990">
    <property type="entry name" value="TPR-like_helical_dom_sf"/>
</dbReference>
<dbReference type="HOGENOM" id="CLU_001466_3_0_1"/>
<organism evidence="7">
    <name type="scientific">Grosmannia clavigera (strain kw1407 / UAMH 11150)</name>
    <name type="common">Blue stain fungus</name>
    <name type="synonym">Graphiocladiella clavigera</name>
    <dbReference type="NCBI Taxonomy" id="655863"/>
    <lineage>
        <taxon>Eukaryota</taxon>
        <taxon>Fungi</taxon>
        <taxon>Dikarya</taxon>
        <taxon>Ascomycota</taxon>
        <taxon>Pezizomycotina</taxon>
        <taxon>Sordariomycetes</taxon>
        <taxon>Sordariomycetidae</taxon>
        <taxon>Ophiostomatales</taxon>
        <taxon>Ophiostomataceae</taxon>
        <taxon>Leptographium</taxon>
    </lineage>
</organism>
<evidence type="ECO:0000256" key="2">
    <source>
        <dbReference type="PROSITE-ProRule" id="PRU00339"/>
    </source>
</evidence>
<evidence type="ECO:0000259" key="4">
    <source>
        <dbReference type="Pfam" id="PF17109"/>
    </source>
</evidence>
<dbReference type="InterPro" id="IPR019734">
    <property type="entry name" value="TPR_rpt"/>
</dbReference>
<protein>
    <submittedName>
        <fullName evidence="6">Nacht and tpr domain containing protein</fullName>
    </submittedName>
</protein>
<dbReference type="InParanoid" id="F0XMR4"/>
<dbReference type="Proteomes" id="UP000007796">
    <property type="component" value="Unassembled WGS sequence"/>
</dbReference>
<proteinExistence type="predicted"/>
<dbReference type="eggNOG" id="ENOG502SJ79">
    <property type="taxonomic scope" value="Eukaryota"/>
</dbReference>
<feature type="region of interest" description="Disordered" evidence="3">
    <location>
        <begin position="903"/>
        <end position="924"/>
    </location>
</feature>
<feature type="domain" description="Fungal STAND N-terminal Goodbye" evidence="4">
    <location>
        <begin position="16"/>
        <end position="137"/>
    </location>
</feature>
<dbReference type="EMBL" id="GL629794">
    <property type="protein sequence ID" value="EFX01558.1"/>
    <property type="molecule type" value="Genomic_DNA"/>
</dbReference>
<dbReference type="Pfam" id="PF13424">
    <property type="entry name" value="TPR_12"/>
    <property type="match status" value="1"/>
</dbReference>
<dbReference type="InterPro" id="IPR056884">
    <property type="entry name" value="NPHP3-like_N"/>
</dbReference>
<dbReference type="InterPro" id="IPR031350">
    <property type="entry name" value="Goodbye_dom"/>
</dbReference>
<dbReference type="Pfam" id="PF17109">
    <property type="entry name" value="Goodbye"/>
    <property type="match status" value="1"/>
</dbReference>
<dbReference type="PANTHER" id="PTHR10039">
    <property type="entry name" value="AMELOGENIN"/>
    <property type="match status" value="1"/>
</dbReference>
<dbReference type="STRING" id="655863.F0XMR4"/>
<evidence type="ECO:0000259" key="5">
    <source>
        <dbReference type="Pfam" id="PF24883"/>
    </source>
</evidence>
<dbReference type="RefSeq" id="XP_014171040.1">
    <property type="nucleotide sequence ID" value="XM_014315565.1"/>
</dbReference>
<dbReference type="PROSITE" id="PS50005">
    <property type="entry name" value="TPR"/>
    <property type="match status" value="1"/>
</dbReference>
<gene>
    <name evidence="6" type="ORF">CMQ_6500</name>
</gene>
<feature type="repeat" description="TPR" evidence="2">
    <location>
        <begin position="1026"/>
        <end position="1059"/>
    </location>
</feature>
<dbReference type="SUPFAM" id="SSF48452">
    <property type="entry name" value="TPR-like"/>
    <property type="match status" value="1"/>
</dbReference>
<keyword evidence="7" id="KW-1185">Reference proteome</keyword>
<sequence length="1529" mass="170925">MDNADSQQDLSMAEMWQEAAVRFKERTGTTLSLKPAKTLDDCIAEIEKRQLPAPSLSTETVSTRDKAKQYGINILRCLKLLGGVAAEGAEMVFAPSSLCFNALSLLLDVPENIQDFHSAVDGLFETLGPSLGVFRIYERIEQFKNIEPELKQAIQRVMISFIDICALYIKLRNSGRWRKFKAATKLILLDDDSGVKSEVEHFKTLTAAHGSVQATQTLKTVLESNSSLTAFLTEASETGRRIEEMAVYVIGLRDADDKRKSEETRRKHLVNIRDKLGIQEKALKASKEAYDELWHICVPGTGSWMVNADGNPAFREWAERNNAEAKPMFLLNGDPNTGKSVVMSSISHHLRSIYEAPDRQSPRTLVASYFFPSFTGKSDEDRRPVETALKCIAMQLAEQDGVCARKMSQACDGRTDAETFFHDATCEGLWDLISACVPRAKTTAHFLLLDGLGSLPSGQRATMEMLFAILDRLDSEQSPIRVLLSVRPDSLATMGACKWPKIDMEKHNAEDIRRYIDHELKAKDMFQDADDSSVRIGTRIRDRLANEVGGSYYKVTSAIGKIEEVVLNDGEETDVDRVLDESSKDERAISQTVIRTLEETLQAREIAELNELLVWVIFGFCTFHLDLLDAALSLRFKTRTLLKLTNKLKGKYGKIFHVLSDGYVDIAEDMEANLQKERTQSRVVDEAPTFSATITIAKADLTSVQSFLWSFMQKANQDTLGFQQLTDQTGIKGTIGVNRFDAHLSIVQQTFSILAEAPDLRTRPLASYLLNYLPQHLEVLEEATGIDALTPAEKQMVGEGLFSLVVSGEVIERHWGSCDALVWFREDDEVRVFRRWLADPSVTSRLGRLDREWLRDVEADQRPNRALLAKLAKTVARHWLRDTDWEVRISYEWLRGLLMLSGAPESTERPSDTPDSSKSSEAVAESVTEITVESAADWCRQVLVVSELDSLWYRRLGETFYEVQGPGLAVDAFHSALSLGDASAEVYEGLAKALAMQGKLPEACDRVNEALKLLDEDDGVNRPILIRIYTHLSTWYTSLNEPKRAAEYMKKVIGLSPDDHASCYALLKLHLMSDDGSHAAEFLEDLTGASDVQDEPGRFGNIVSDMFGDWQHETVLPKLFTAISENSNLFARILQELDRAIARAQKAEDLPTMAEMLLYKGAAIYHYSNDTASATSAIACWSKCLDVKIDSDWSSNYSTASRLLSAYHFDRARASDETAVRQKDVERLKHLQTAETRSRLFSMSAAKAYLASYYTINREWTSARTVVKGCLYSAFDLLSDDTEENDSDAIYMIACILMHCGDERNAISAFSMLPPRPDKGNVLAWLLDFEEDPARDASLGLIRAIEEEDNSSSLNKQIDLALGLVGKRIRVGADATLVGVYEEIQARLRQVTVSKNLGSLGYWCDGPCGRKWDFENAMHACKFCYDRGFCDQCLEMLQQGQLKSPTVSGLVCNKSHEWLLLPKWDKQRTLDVVSGNTRTGGQFEGGVCVGGEAVSTKTWLADLKREWGYVENDKSVDGQEDMGGADKST</sequence>
<dbReference type="GeneID" id="25979941"/>
<name>F0XMR4_GROCL</name>
<keyword evidence="2" id="KW-0802">TPR repeat</keyword>
<keyword evidence="1" id="KW-0677">Repeat</keyword>
<dbReference type="Gene3D" id="1.25.40.10">
    <property type="entry name" value="Tetratricopeptide repeat domain"/>
    <property type="match status" value="1"/>
</dbReference>
<reference evidence="6 7" key="1">
    <citation type="journal article" date="2011" name="Proc. Natl. Acad. Sci. U.S.A.">
        <title>Genome and transcriptome analyses of the mountain pine beetle-fungal symbiont Grosmannia clavigera, a lodgepole pine pathogen.</title>
        <authorList>
            <person name="DiGuistini S."/>
            <person name="Wang Y."/>
            <person name="Liao N.Y."/>
            <person name="Taylor G."/>
            <person name="Tanguay P."/>
            <person name="Feau N."/>
            <person name="Henrissat B."/>
            <person name="Chan S.K."/>
            <person name="Hesse-Orce U."/>
            <person name="Alamouti S.M."/>
            <person name="Tsui C.K.M."/>
            <person name="Docking R.T."/>
            <person name="Levasseur A."/>
            <person name="Haridas S."/>
            <person name="Robertson G."/>
            <person name="Birol I."/>
            <person name="Holt R.A."/>
            <person name="Marra M.A."/>
            <person name="Hamelin R.C."/>
            <person name="Hirst M."/>
            <person name="Jones S.J.M."/>
            <person name="Bohlmann J."/>
            <person name="Breuil C."/>
        </authorList>
    </citation>
    <scope>NUCLEOTIDE SEQUENCE [LARGE SCALE GENOMIC DNA]</scope>
    <source>
        <strain evidence="7">kw1407 / UAMH 11150</strain>
    </source>
</reference>
<dbReference type="OrthoDB" id="2913095at2759"/>
<feature type="domain" description="Nephrocystin 3-like N-terminal" evidence="5">
    <location>
        <begin position="300"/>
        <end position="487"/>
    </location>
</feature>
<dbReference type="PANTHER" id="PTHR10039:SF17">
    <property type="entry name" value="FUNGAL STAND N-TERMINAL GOODBYE DOMAIN-CONTAINING PROTEIN-RELATED"/>
    <property type="match status" value="1"/>
</dbReference>
<evidence type="ECO:0000313" key="7">
    <source>
        <dbReference type="Proteomes" id="UP000007796"/>
    </source>
</evidence>
<evidence type="ECO:0000256" key="1">
    <source>
        <dbReference type="ARBA" id="ARBA00022737"/>
    </source>
</evidence>
<evidence type="ECO:0000313" key="6">
    <source>
        <dbReference type="EMBL" id="EFX01558.1"/>
    </source>
</evidence>
<accession>F0XMR4</accession>
<dbReference type="Pfam" id="PF24883">
    <property type="entry name" value="NPHP3_N"/>
    <property type="match status" value="1"/>
</dbReference>
<evidence type="ECO:0000256" key="3">
    <source>
        <dbReference type="SAM" id="MobiDB-lite"/>
    </source>
</evidence>